<proteinExistence type="predicted"/>
<feature type="transmembrane region" description="Helical" evidence="1">
    <location>
        <begin position="106"/>
        <end position="133"/>
    </location>
</feature>
<evidence type="ECO:0000313" key="3">
    <source>
        <dbReference type="Proteomes" id="UP000019250"/>
    </source>
</evidence>
<dbReference type="RefSeq" id="WP_034338323.1">
    <property type="nucleotide sequence ID" value="NZ_ATSX01000001.1"/>
</dbReference>
<comment type="caution">
    <text evidence="2">The sequence shown here is derived from an EMBL/GenBank/DDBJ whole genome shotgun (WGS) entry which is preliminary data.</text>
</comment>
<dbReference type="STRING" id="1208583.COMX_06385"/>
<evidence type="ECO:0000256" key="1">
    <source>
        <dbReference type="SAM" id="Phobius"/>
    </source>
</evidence>
<keyword evidence="1" id="KW-1133">Transmembrane helix</keyword>
<reference evidence="2 3" key="1">
    <citation type="journal article" date="2014" name="Genome Announc.">
        <title>Draft Genome Sequence of Commensalibacter papalotli MX01, a Symbiont Identified from the Guts of Overwintering Monarch Butterflies.</title>
        <authorList>
            <person name="Servin-Garciduenas L.E."/>
            <person name="Sanchez-Quinto A."/>
            <person name="Martinez-Romero E."/>
        </authorList>
    </citation>
    <scope>NUCLEOTIDE SEQUENCE [LARGE SCALE GENOMIC DNA]</scope>
    <source>
        <strain evidence="3">MX-MONARCH01</strain>
    </source>
</reference>
<feature type="transmembrane region" description="Helical" evidence="1">
    <location>
        <begin position="53"/>
        <end position="73"/>
    </location>
</feature>
<feature type="transmembrane region" description="Helical" evidence="1">
    <location>
        <begin position="167"/>
        <end position="197"/>
    </location>
</feature>
<dbReference type="EMBL" id="ATSX01000001">
    <property type="protein sequence ID" value="EUK19357.1"/>
    <property type="molecule type" value="Genomic_DNA"/>
</dbReference>
<keyword evidence="3" id="KW-1185">Reference proteome</keyword>
<dbReference type="AlphaFoldDB" id="W7DPP6"/>
<sequence>MNYFLKKLGLKEDRISVGLNRLSIVLIILQFTYIRFFFHNFSGSLLNTCIRSFFTYLIFTLLALFISCCRYGFHQQRAVNTSQLVHRKANILFFFSLRQMGIKEDIIFYVLQMIGAGCALIVSIPFFGLFLLMCGTCFITNPWSSEDDILNNDIGVGISSGKELLEVLIMSIVLAILIYAPFVLLSWVWSGFLYGVVRDKNK</sequence>
<feature type="transmembrane region" description="Helical" evidence="1">
    <location>
        <begin position="21"/>
        <end position="41"/>
    </location>
</feature>
<protein>
    <submittedName>
        <fullName evidence="2">Uncharacterized protein</fullName>
    </submittedName>
</protein>
<gene>
    <name evidence="2" type="ORF">COMX_06385</name>
</gene>
<evidence type="ECO:0000313" key="2">
    <source>
        <dbReference type="EMBL" id="EUK19357.1"/>
    </source>
</evidence>
<accession>W7DPP6</accession>
<name>W7DPP6_9PROT</name>
<dbReference type="Proteomes" id="UP000019250">
    <property type="component" value="Unassembled WGS sequence"/>
</dbReference>
<keyword evidence="1" id="KW-0472">Membrane</keyword>
<keyword evidence="1" id="KW-0812">Transmembrane</keyword>
<organism evidence="2 3">
    <name type="scientific">Commensalibacter papalotli</name>
    <name type="common">ex Servin-Garciduenas et al. 2014</name>
    <dbReference type="NCBI Taxonomy" id="1208583"/>
    <lineage>
        <taxon>Bacteria</taxon>
        <taxon>Pseudomonadati</taxon>
        <taxon>Pseudomonadota</taxon>
        <taxon>Alphaproteobacteria</taxon>
        <taxon>Acetobacterales</taxon>
        <taxon>Acetobacteraceae</taxon>
    </lineage>
</organism>
<dbReference type="OrthoDB" id="9930924at2"/>